<proteinExistence type="predicted"/>
<evidence type="ECO:0000313" key="1">
    <source>
        <dbReference type="EMBL" id="GAG37731.1"/>
    </source>
</evidence>
<organism evidence="1">
    <name type="scientific">marine sediment metagenome</name>
    <dbReference type="NCBI Taxonomy" id="412755"/>
    <lineage>
        <taxon>unclassified sequences</taxon>
        <taxon>metagenomes</taxon>
        <taxon>ecological metagenomes</taxon>
    </lineage>
</organism>
<sequence>MLFTNDCYPGCGCDDDFFDMTLERIKKWVEAHDELTVILQIDQLLSNDNIDVGDIQIQTNIPFQSEEEFKEWLLEWKKFIKES</sequence>
<dbReference type="AlphaFoldDB" id="X0YLX6"/>
<accession>X0YLX6</accession>
<dbReference type="EMBL" id="BARS01043260">
    <property type="protein sequence ID" value="GAG37731.1"/>
    <property type="molecule type" value="Genomic_DNA"/>
</dbReference>
<comment type="caution">
    <text evidence="1">The sequence shown here is derived from an EMBL/GenBank/DDBJ whole genome shotgun (WGS) entry which is preliminary data.</text>
</comment>
<reference evidence="1" key="1">
    <citation type="journal article" date="2014" name="Front. Microbiol.">
        <title>High frequency of phylogenetically diverse reductive dehalogenase-homologous genes in deep subseafloor sedimentary metagenomes.</title>
        <authorList>
            <person name="Kawai M."/>
            <person name="Futagami T."/>
            <person name="Toyoda A."/>
            <person name="Takaki Y."/>
            <person name="Nishi S."/>
            <person name="Hori S."/>
            <person name="Arai W."/>
            <person name="Tsubouchi T."/>
            <person name="Morono Y."/>
            <person name="Uchiyama I."/>
            <person name="Ito T."/>
            <person name="Fujiyama A."/>
            <person name="Inagaki F."/>
            <person name="Takami H."/>
        </authorList>
    </citation>
    <scope>NUCLEOTIDE SEQUENCE</scope>
    <source>
        <strain evidence="1">Expedition CK06-06</strain>
    </source>
</reference>
<protein>
    <submittedName>
        <fullName evidence="1">Uncharacterized protein</fullName>
    </submittedName>
</protein>
<gene>
    <name evidence="1" type="ORF">S01H1_65521</name>
</gene>
<name>X0YLX6_9ZZZZ</name>